<reference evidence="1" key="1">
    <citation type="journal article" date="2015" name="Nature">
        <title>Complex archaea that bridge the gap between prokaryotes and eukaryotes.</title>
        <authorList>
            <person name="Spang A."/>
            <person name="Saw J.H."/>
            <person name="Jorgensen S.L."/>
            <person name="Zaremba-Niedzwiedzka K."/>
            <person name="Martijn J."/>
            <person name="Lind A.E."/>
            <person name="van Eijk R."/>
            <person name="Schleper C."/>
            <person name="Guy L."/>
            <person name="Ettema T.J."/>
        </authorList>
    </citation>
    <scope>NUCLEOTIDE SEQUENCE</scope>
</reference>
<evidence type="ECO:0000313" key="1">
    <source>
        <dbReference type="EMBL" id="KKL69440.1"/>
    </source>
</evidence>
<accession>A0A0F9GJ17</accession>
<comment type="caution">
    <text evidence="1">The sequence shown here is derived from an EMBL/GenBank/DDBJ whole genome shotgun (WGS) entry which is preliminary data.</text>
</comment>
<organism evidence="1">
    <name type="scientific">marine sediment metagenome</name>
    <dbReference type="NCBI Taxonomy" id="412755"/>
    <lineage>
        <taxon>unclassified sequences</taxon>
        <taxon>metagenomes</taxon>
        <taxon>ecological metagenomes</taxon>
    </lineage>
</organism>
<dbReference type="AlphaFoldDB" id="A0A0F9GJ17"/>
<feature type="non-terminal residue" evidence="1">
    <location>
        <position position="1"/>
    </location>
</feature>
<name>A0A0F9GJ17_9ZZZZ</name>
<dbReference type="EMBL" id="LAZR01026207">
    <property type="protein sequence ID" value="KKL69440.1"/>
    <property type="molecule type" value="Genomic_DNA"/>
</dbReference>
<sequence>NAIYFPIRQFNSGCLQLPDGDSILEKLCNLVKLVVIEDVDLTKKILIEHLIEYNLENIAISHVNSHNRINSAQVFCLCNAEFEDFLPGKRIWPDSLKKIENRMYLRLRSSAVFQKYQQ</sequence>
<proteinExistence type="predicted"/>
<gene>
    <name evidence="1" type="ORF">LCGC14_2114900</name>
</gene>
<protein>
    <submittedName>
        <fullName evidence="1">Uncharacterized protein</fullName>
    </submittedName>
</protein>